<dbReference type="InterPro" id="IPR047124">
    <property type="entry name" value="HI_0220.2"/>
</dbReference>
<evidence type="ECO:0000259" key="1">
    <source>
        <dbReference type="SMART" id="SM00986"/>
    </source>
</evidence>
<dbReference type="InterPro" id="IPR036895">
    <property type="entry name" value="Uracil-DNA_glycosylase-like_sf"/>
</dbReference>
<dbReference type="RefSeq" id="WP_114428783.1">
    <property type="nucleotide sequence ID" value="NZ_QPJM01000002.1"/>
</dbReference>
<dbReference type="SUPFAM" id="SSF52141">
    <property type="entry name" value="Uracil-DNA glycosylase-like"/>
    <property type="match status" value="1"/>
</dbReference>
<sequence>MLDILSSEIKACRICRDAPRYGAPLPDEPNPVCVLSATARIVICGQAPGIRVHNTGLPFNDPSGVRLRDWLGVDRETFYDPDKFAIVPMGFCFPGYDAHGSDLPPRRECRETWHDRVFHSMPQIELVLTIGQYAQAYHLGSRRRASMTATVLNWRDYFEPESGRSILPLPHPSWRNSSWLKKNPWFARDVLPLLQEKVRILTS</sequence>
<dbReference type="AlphaFoldDB" id="A0A368Z1I6"/>
<dbReference type="CDD" id="cd10033">
    <property type="entry name" value="UDG_like"/>
    <property type="match status" value="1"/>
</dbReference>
<dbReference type="Proteomes" id="UP000253324">
    <property type="component" value="Unassembled WGS sequence"/>
</dbReference>
<dbReference type="EMBL" id="QPJM01000002">
    <property type="protein sequence ID" value="RCW86281.1"/>
    <property type="molecule type" value="Genomic_DNA"/>
</dbReference>
<proteinExistence type="predicted"/>
<comment type="caution">
    <text evidence="2">The sequence shown here is derived from an EMBL/GenBank/DDBJ whole genome shotgun (WGS) entry which is preliminary data.</text>
</comment>
<organism evidence="2 3">
    <name type="scientific">Phyllobacterium bourgognense</name>
    <dbReference type="NCBI Taxonomy" id="314236"/>
    <lineage>
        <taxon>Bacteria</taxon>
        <taxon>Pseudomonadati</taxon>
        <taxon>Pseudomonadota</taxon>
        <taxon>Alphaproteobacteria</taxon>
        <taxon>Hyphomicrobiales</taxon>
        <taxon>Phyllobacteriaceae</taxon>
        <taxon>Phyllobacterium</taxon>
    </lineage>
</organism>
<keyword evidence="3" id="KW-1185">Reference proteome</keyword>
<dbReference type="InterPro" id="IPR005122">
    <property type="entry name" value="Uracil-DNA_glycosylase-like"/>
</dbReference>
<dbReference type="Pfam" id="PF03167">
    <property type="entry name" value="UDG"/>
    <property type="match status" value="1"/>
</dbReference>
<gene>
    <name evidence="2" type="ORF">C7476_102261</name>
</gene>
<evidence type="ECO:0000313" key="2">
    <source>
        <dbReference type="EMBL" id="RCW86281.1"/>
    </source>
</evidence>
<dbReference type="PANTHER" id="PTHR42160:SF1">
    <property type="entry name" value="URACIL-DNA GLYCOSYLASE SUPERFAMILY PROTEIN"/>
    <property type="match status" value="1"/>
</dbReference>
<name>A0A368Z1I6_9HYPH</name>
<dbReference type="OrthoDB" id="9789139at2"/>
<feature type="domain" description="Uracil-DNA glycosylase-like" evidence="1">
    <location>
        <begin position="32"/>
        <end position="195"/>
    </location>
</feature>
<protein>
    <submittedName>
        <fullName evidence="2">Uracil-DNA glycosylase</fullName>
    </submittedName>
</protein>
<reference evidence="2 3" key="1">
    <citation type="submission" date="2018-07" db="EMBL/GenBank/DDBJ databases">
        <title>Genomic Encyclopedia of Type Strains, Phase III (KMG-III): the genomes of soil and plant-associated and newly described type strains.</title>
        <authorList>
            <person name="Whitman W."/>
        </authorList>
    </citation>
    <scope>NUCLEOTIDE SEQUENCE [LARGE SCALE GENOMIC DNA]</scope>
    <source>
        <strain evidence="2 3">31-25a</strain>
    </source>
</reference>
<accession>A0A368Z1I6</accession>
<dbReference type="SMART" id="SM00987">
    <property type="entry name" value="UreE_C"/>
    <property type="match status" value="1"/>
</dbReference>
<dbReference type="PANTHER" id="PTHR42160">
    <property type="entry name" value="URACIL-DNA GLYCOSYLASE SUPERFAMILY PROTEIN"/>
    <property type="match status" value="1"/>
</dbReference>
<evidence type="ECO:0000313" key="3">
    <source>
        <dbReference type="Proteomes" id="UP000253324"/>
    </source>
</evidence>
<dbReference type="SMART" id="SM00986">
    <property type="entry name" value="UDG"/>
    <property type="match status" value="1"/>
</dbReference>
<dbReference type="Gene3D" id="3.40.470.10">
    <property type="entry name" value="Uracil-DNA glycosylase-like domain"/>
    <property type="match status" value="1"/>
</dbReference>